<dbReference type="Pfam" id="PF00005">
    <property type="entry name" value="ABC_tran"/>
    <property type="match status" value="1"/>
</dbReference>
<dbReference type="PROSITE" id="PS00211">
    <property type="entry name" value="ABC_TRANSPORTER_1"/>
    <property type="match status" value="1"/>
</dbReference>
<feature type="domain" description="ABC transmembrane type-1" evidence="11">
    <location>
        <begin position="19"/>
        <end position="302"/>
    </location>
</feature>
<dbReference type="InterPro" id="IPR003593">
    <property type="entry name" value="AAA+_ATPase"/>
</dbReference>
<evidence type="ECO:0000256" key="7">
    <source>
        <dbReference type="ARBA" id="ARBA00022989"/>
    </source>
</evidence>
<keyword evidence="8 9" id="KW-0472">Membrane</keyword>
<evidence type="ECO:0000259" key="11">
    <source>
        <dbReference type="PROSITE" id="PS50929"/>
    </source>
</evidence>
<dbReference type="Gene3D" id="1.20.1560.10">
    <property type="entry name" value="ABC transporter type 1, transmembrane domain"/>
    <property type="match status" value="1"/>
</dbReference>
<evidence type="ECO:0000256" key="6">
    <source>
        <dbReference type="ARBA" id="ARBA00022840"/>
    </source>
</evidence>
<dbReference type="SMART" id="SM00382">
    <property type="entry name" value="AAA"/>
    <property type="match status" value="1"/>
</dbReference>
<dbReference type="Pfam" id="PF00664">
    <property type="entry name" value="ABC_membrane"/>
    <property type="match status" value="1"/>
</dbReference>
<feature type="transmembrane region" description="Helical" evidence="9">
    <location>
        <begin position="52"/>
        <end position="73"/>
    </location>
</feature>
<gene>
    <name evidence="12" type="primary">cydD</name>
    <name evidence="12" type="ORF">ENN50_03175</name>
</gene>
<evidence type="ECO:0000256" key="3">
    <source>
        <dbReference type="ARBA" id="ARBA00022475"/>
    </source>
</evidence>
<dbReference type="PANTHER" id="PTHR24221">
    <property type="entry name" value="ATP-BINDING CASSETTE SUB-FAMILY B"/>
    <property type="match status" value="1"/>
</dbReference>
<keyword evidence="6" id="KW-0067">ATP-binding</keyword>
<evidence type="ECO:0000259" key="10">
    <source>
        <dbReference type="PROSITE" id="PS50893"/>
    </source>
</evidence>
<feature type="domain" description="ABC transporter" evidence="10">
    <location>
        <begin position="335"/>
        <end position="570"/>
    </location>
</feature>
<dbReference type="InterPro" id="IPR011527">
    <property type="entry name" value="ABC1_TM_dom"/>
</dbReference>
<evidence type="ECO:0000256" key="4">
    <source>
        <dbReference type="ARBA" id="ARBA00022692"/>
    </source>
</evidence>
<keyword evidence="7 9" id="KW-1133">Transmembrane helix</keyword>
<evidence type="ECO:0000256" key="1">
    <source>
        <dbReference type="ARBA" id="ARBA00004651"/>
    </source>
</evidence>
<dbReference type="GO" id="GO:0042883">
    <property type="term" value="P:cysteine transport"/>
    <property type="evidence" value="ECO:0007669"/>
    <property type="project" value="InterPro"/>
</dbReference>
<dbReference type="CDD" id="cd18584">
    <property type="entry name" value="ABC_6TM_AarD_CydD"/>
    <property type="match status" value="1"/>
</dbReference>
<dbReference type="GO" id="GO:0016887">
    <property type="term" value="F:ATP hydrolysis activity"/>
    <property type="evidence" value="ECO:0007669"/>
    <property type="project" value="InterPro"/>
</dbReference>
<dbReference type="InterPro" id="IPR027417">
    <property type="entry name" value="P-loop_NTPase"/>
</dbReference>
<keyword evidence="5" id="KW-0547">Nucleotide-binding</keyword>
<dbReference type="InterPro" id="IPR017871">
    <property type="entry name" value="ABC_transporter-like_CS"/>
</dbReference>
<dbReference type="GO" id="GO:0140359">
    <property type="term" value="F:ABC-type transporter activity"/>
    <property type="evidence" value="ECO:0007669"/>
    <property type="project" value="InterPro"/>
</dbReference>
<dbReference type="GO" id="GO:0005886">
    <property type="term" value="C:plasma membrane"/>
    <property type="evidence" value="ECO:0007669"/>
    <property type="project" value="UniProtKB-SubCell"/>
</dbReference>
<proteinExistence type="predicted"/>
<feature type="transmembrane region" description="Helical" evidence="9">
    <location>
        <begin position="239"/>
        <end position="264"/>
    </location>
</feature>
<dbReference type="EMBL" id="DSBW01000075">
    <property type="protein sequence ID" value="HED30692.1"/>
    <property type="molecule type" value="Genomic_DNA"/>
</dbReference>
<dbReference type="Gene3D" id="3.40.50.300">
    <property type="entry name" value="P-loop containing nucleotide triphosphate hydrolases"/>
    <property type="match status" value="1"/>
</dbReference>
<comment type="subcellular location">
    <subcellularLocation>
        <location evidence="1">Cell membrane</location>
        <topology evidence="1">Multi-pass membrane protein</topology>
    </subcellularLocation>
</comment>
<dbReference type="PROSITE" id="PS50929">
    <property type="entry name" value="ABC_TM1F"/>
    <property type="match status" value="1"/>
</dbReference>
<keyword evidence="2" id="KW-0813">Transport</keyword>
<dbReference type="InterPro" id="IPR036640">
    <property type="entry name" value="ABC1_TM_sf"/>
</dbReference>
<reference evidence="12" key="1">
    <citation type="journal article" date="2020" name="mSystems">
        <title>Genome- and Community-Level Interaction Insights into Carbon Utilization and Element Cycling Functions of Hydrothermarchaeota in Hydrothermal Sediment.</title>
        <authorList>
            <person name="Zhou Z."/>
            <person name="Liu Y."/>
            <person name="Xu W."/>
            <person name="Pan J."/>
            <person name="Luo Z.H."/>
            <person name="Li M."/>
        </authorList>
    </citation>
    <scope>NUCLEOTIDE SEQUENCE [LARGE SCALE GENOMIC DNA]</scope>
    <source>
        <strain evidence="12">SpSt-1181</strain>
    </source>
</reference>
<dbReference type="PANTHER" id="PTHR24221:SF590">
    <property type="entry name" value="COMPONENT LINKED WITH THE ASSEMBLY OF CYTOCHROME' TRANSPORT TRANSMEMBRANE ATP-BINDING PROTEIN ABC TRANSPORTER CYDD-RELATED"/>
    <property type="match status" value="1"/>
</dbReference>
<dbReference type="SUPFAM" id="SSF52540">
    <property type="entry name" value="P-loop containing nucleoside triphosphate hydrolases"/>
    <property type="match status" value="1"/>
</dbReference>
<dbReference type="InterPro" id="IPR003439">
    <property type="entry name" value="ABC_transporter-like_ATP-bd"/>
</dbReference>
<sequence length="576" mass="63458">MNLDRRLISLVRQEPRAFLTAVLMGLLEALLMIGQAYLLSRTITILFLDPDAYHTLPGFIAGFAALGILRPAVTWTGREAASKGSRILRSQLHERLVAAMAHLGPSYTTSKQSGQLSTLLLRGIEALDPYFSQYIPQLVLALTVPFLIAGVIIPGDLLSGLILLLTAPLIPLFMVLIGKAAKKMTDRQWKTLNRMNGYFLDMLQGLTTLKLFGQSRERIRSISEISEEFRTSTMNVLKVAFLSSLTLELVGTIGTAIIAVQIGIRLLEGYLDFQTAFFVLLLTPDFYQPLRQLGTRFHAGMEGASAANDIFAVLEQQPPVRKNPKTAVFDPLAPITFDNVSLTYPDRTTPALDNVSFTLSSGKVTALVGPSGAGKTTIAHLVLRFIRPSEGSVATGTTDLGDIPDTEWLQHISWVPQHPWLFHTTIRENLLLAREHATQAELMHAIELAGLAELIDRLPEGLDTVIGEQGARLSGGEAQRMSIARAFLRNAPILVLDEPTSHTDPRLEESLQASLDQLMQNRTTLVIAHRLKTIRNADTILVLHNGRIIQKGTHRSLMDTEGYYRNAILSTEADIL</sequence>
<evidence type="ECO:0000256" key="9">
    <source>
        <dbReference type="SAM" id="Phobius"/>
    </source>
</evidence>
<dbReference type="NCBIfam" id="TIGR02857">
    <property type="entry name" value="CydD"/>
    <property type="match status" value="1"/>
</dbReference>
<keyword evidence="3" id="KW-1003">Cell membrane</keyword>
<dbReference type="AlphaFoldDB" id="A0A831SRU9"/>
<accession>A0A831SRU9</accession>
<evidence type="ECO:0000313" key="12">
    <source>
        <dbReference type="EMBL" id="HED30692.1"/>
    </source>
</evidence>
<dbReference type="InterPro" id="IPR014216">
    <property type="entry name" value="ABC_transptr_CydD"/>
</dbReference>
<feature type="transmembrane region" description="Helical" evidence="9">
    <location>
        <begin position="159"/>
        <end position="178"/>
    </location>
</feature>
<dbReference type="InterPro" id="IPR039421">
    <property type="entry name" value="Type_1_exporter"/>
</dbReference>
<feature type="transmembrane region" description="Helical" evidence="9">
    <location>
        <begin position="21"/>
        <end position="40"/>
    </location>
</feature>
<dbReference type="Proteomes" id="UP000886335">
    <property type="component" value="Unassembled WGS sequence"/>
</dbReference>
<dbReference type="PROSITE" id="PS50893">
    <property type="entry name" value="ABC_TRANSPORTER_2"/>
    <property type="match status" value="1"/>
</dbReference>
<protein>
    <submittedName>
        <fullName evidence="12">Thiol reductant ABC exporter subunit CydD</fullName>
    </submittedName>
</protein>
<organism evidence="12">
    <name type="scientific">Prosthecochloris aestuarii</name>
    <dbReference type="NCBI Taxonomy" id="1102"/>
    <lineage>
        <taxon>Bacteria</taxon>
        <taxon>Pseudomonadati</taxon>
        <taxon>Chlorobiota</taxon>
        <taxon>Chlorobiia</taxon>
        <taxon>Chlorobiales</taxon>
        <taxon>Chlorobiaceae</taxon>
        <taxon>Prosthecochloris</taxon>
    </lineage>
</organism>
<comment type="caution">
    <text evidence="12">The sequence shown here is derived from an EMBL/GenBank/DDBJ whole genome shotgun (WGS) entry which is preliminary data.</text>
</comment>
<name>A0A831SRU9_PROAE</name>
<dbReference type="SUPFAM" id="SSF90123">
    <property type="entry name" value="ABC transporter transmembrane region"/>
    <property type="match status" value="1"/>
</dbReference>
<evidence type="ECO:0000256" key="2">
    <source>
        <dbReference type="ARBA" id="ARBA00022448"/>
    </source>
</evidence>
<evidence type="ECO:0000256" key="8">
    <source>
        <dbReference type="ARBA" id="ARBA00023136"/>
    </source>
</evidence>
<keyword evidence="4 9" id="KW-0812">Transmembrane</keyword>
<dbReference type="FunFam" id="3.40.50.300:FF:000221">
    <property type="entry name" value="Multidrug ABC transporter ATP-binding protein"/>
    <property type="match status" value="1"/>
</dbReference>
<evidence type="ECO:0000256" key="5">
    <source>
        <dbReference type="ARBA" id="ARBA00022741"/>
    </source>
</evidence>
<feature type="transmembrane region" description="Helical" evidence="9">
    <location>
        <begin position="134"/>
        <end position="153"/>
    </location>
</feature>
<dbReference type="GO" id="GO:0005524">
    <property type="term" value="F:ATP binding"/>
    <property type="evidence" value="ECO:0007669"/>
    <property type="project" value="UniProtKB-KW"/>
</dbReference>